<evidence type="ECO:0000313" key="3">
    <source>
        <dbReference type="Proteomes" id="UP001604267"/>
    </source>
</evidence>
<gene>
    <name evidence="2" type="ORF">ACGFZB_18030</name>
</gene>
<name>A0ABW7B944_9ACTN</name>
<reference evidence="2 3" key="1">
    <citation type="submission" date="2024-10" db="EMBL/GenBank/DDBJ databases">
        <title>The Natural Products Discovery Center: Release of the First 8490 Sequenced Strains for Exploring Actinobacteria Biosynthetic Diversity.</title>
        <authorList>
            <person name="Kalkreuter E."/>
            <person name="Kautsar S.A."/>
            <person name="Yang D."/>
            <person name="Bader C.D."/>
            <person name="Teijaro C.N."/>
            <person name="Fluegel L."/>
            <person name="Davis C.M."/>
            <person name="Simpson J.R."/>
            <person name="Lauterbach L."/>
            <person name="Steele A.D."/>
            <person name="Gui C."/>
            <person name="Meng S."/>
            <person name="Li G."/>
            <person name="Viehrig K."/>
            <person name="Ye F."/>
            <person name="Su P."/>
            <person name="Kiefer A.F."/>
            <person name="Nichols A."/>
            <person name="Cepeda A.J."/>
            <person name="Yan W."/>
            <person name="Fan B."/>
            <person name="Jiang Y."/>
            <person name="Adhikari A."/>
            <person name="Zheng C.-J."/>
            <person name="Schuster L."/>
            <person name="Cowan T.M."/>
            <person name="Smanski M.J."/>
            <person name="Chevrette M.G."/>
            <person name="De Carvalho L.P.S."/>
            <person name="Shen B."/>
        </authorList>
    </citation>
    <scope>NUCLEOTIDE SEQUENCE [LARGE SCALE GENOMIC DNA]</scope>
    <source>
        <strain evidence="2 3">NPDC048320</strain>
    </source>
</reference>
<dbReference type="CDD" id="cd21173">
    <property type="entry name" value="NucC-like"/>
    <property type="match status" value="1"/>
</dbReference>
<dbReference type="RefSeq" id="WP_392818655.1">
    <property type="nucleotide sequence ID" value="NZ_JBICYV010000008.1"/>
</dbReference>
<dbReference type="EMBL" id="JBICYV010000008">
    <property type="protein sequence ID" value="MFG3012319.1"/>
    <property type="molecule type" value="Genomic_DNA"/>
</dbReference>
<proteinExistence type="predicted"/>
<dbReference type="Pfam" id="PF20247">
    <property type="entry name" value="DUF6602"/>
    <property type="match status" value="1"/>
</dbReference>
<keyword evidence="3" id="KW-1185">Reference proteome</keyword>
<organism evidence="2 3">
    <name type="scientific">Streptomyces cinerochromogenes</name>
    <dbReference type="NCBI Taxonomy" id="66422"/>
    <lineage>
        <taxon>Bacteria</taxon>
        <taxon>Bacillati</taxon>
        <taxon>Actinomycetota</taxon>
        <taxon>Actinomycetes</taxon>
        <taxon>Kitasatosporales</taxon>
        <taxon>Streptomycetaceae</taxon>
        <taxon>Streptomyces</taxon>
    </lineage>
</organism>
<protein>
    <submittedName>
        <fullName evidence="2">DUF6602 domain-containing protein</fullName>
    </submittedName>
</protein>
<evidence type="ECO:0000313" key="2">
    <source>
        <dbReference type="EMBL" id="MFG3012319.1"/>
    </source>
</evidence>
<feature type="domain" description="DUF6602" evidence="1">
    <location>
        <begin position="31"/>
        <end position="127"/>
    </location>
</feature>
<dbReference type="Proteomes" id="UP001604267">
    <property type="component" value="Unassembled WGS sequence"/>
</dbReference>
<dbReference type="InterPro" id="IPR046537">
    <property type="entry name" value="DUF6602"/>
</dbReference>
<sequence length="287" mass="33037">MQRDGGGESRVLQYFQAKRRQLLATSDLTVCEHPGLSGSHREEFQRIYLREVLPRRYDVGRGMVYGLFGRSKEADIVVWDSQNYPSLPMLDHSFYFAESVRVVIESKSRWSMTNWHDVQEKTKAVRSITLDYSRSLRDEISMIREDIAALRAGKELAGALIVPHKIGTAAVFIEGGQDFLKSPEKIAEEIERDAEESWPDVTLFLREGVVVSKQDDGESDPYVGFYRLDENSLIDFTNALLRLLSERALSAHGEFYLDNYMRSVLDIDPYARVEYQGSLWSPQRRIR</sequence>
<comment type="caution">
    <text evidence="2">The sequence shown here is derived from an EMBL/GenBank/DDBJ whole genome shotgun (WGS) entry which is preliminary data.</text>
</comment>
<evidence type="ECO:0000259" key="1">
    <source>
        <dbReference type="Pfam" id="PF20247"/>
    </source>
</evidence>
<accession>A0ABW7B944</accession>